<feature type="compositionally biased region" description="Basic and acidic residues" evidence="7">
    <location>
        <begin position="466"/>
        <end position="483"/>
    </location>
</feature>
<gene>
    <name evidence="8" type="ORF">NADFUDRAFT_51447</name>
</gene>
<dbReference type="GO" id="GO:0005634">
    <property type="term" value="C:nucleus"/>
    <property type="evidence" value="ECO:0007669"/>
    <property type="project" value="TreeGrafter"/>
</dbReference>
<dbReference type="GO" id="GO:0006312">
    <property type="term" value="P:mitotic recombination"/>
    <property type="evidence" value="ECO:0007669"/>
    <property type="project" value="TreeGrafter"/>
</dbReference>
<comment type="similarity">
    <text evidence="1">Belongs to the RAD52 family.</text>
</comment>
<dbReference type="AlphaFoldDB" id="A0A1E3PJ17"/>
<dbReference type="FunFam" id="3.30.390.80:FF:000001">
    <property type="entry name" value="DNA repair protein RAD52 homolog"/>
    <property type="match status" value="1"/>
</dbReference>
<feature type="compositionally biased region" description="Pro residues" evidence="7">
    <location>
        <begin position="764"/>
        <end position="773"/>
    </location>
</feature>
<evidence type="ECO:0000256" key="1">
    <source>
        <dbReference type="ARBA" id="ARBA00006638"/>
    </source>
</evidence>
<evidence type="ECO:0000313" key="8">
    <source>
        <dbReference type="EMBL" id="ODQ64847.1"/>
    </source>
</evidence>
<sequence length="773" mass="84135">MVNYGESKFNHADYVALRPDPVNFRDIWSTEQLNQLQGRLDRNLGPEYISYRPGGGGQRVPYLEGWKAIVLANETFGFNGWCTEIRNCTIDYTVADENKFSVGCSVVMRITLRDGTYHEDIGYGTIDNSRSRGQAYEKCKKEATTDAIKRTLRNFGNVLGNCVYDNGFLRSLSKLTKQNIAYDHTDLHRAPEPLSLDTAGPSHIHHGYAGSNIHVANGNSNNNGFSINNHYNSNNGNNCYTSLNGTSDSSSGNSNNNNSSMCCNRCTCSCTCCKNNRSDGNSHNRISDSSSEVNNTNNHNNNNSNARISSNLKKYNDDNQKPSHQNNNTNSIDARGSSTHNNLSAAKANNEVNNGEAIDSSKNKKRHRDNDEKLRDIGISIDFSDMSDYASPIDFDLDEVQGTIKGTSLDEPGPATVSNEASSNPTSSSKKETPVALQGPSKTTKYDMSPTEEQKREYDLMAARVEAARAERVKKEAEARKPVGENMNLEDSKSAEEDSDNPEKREIKKTRIDHADISTASAEVDDSRIALALKAQEERRARARVVVSPSSAQSVSLSSASTLSPKASQNAIDSAFSNSITNDPGGNSFEFIEPTVPIDLNTAPMFVSARNAVAIMTTGVLPEGEKEYDPKYVPDSMKSMKLKSSGPVAKPDTPIKIIYGVGDATASSGQLSQSMSASASPVQRVTSPAATSVSRNSGNRGSKQFRPHTNLQNLVDKTANAGPIQYQNTCMYPPAKPSGINGLDNNDSTRSHVPSKPAGRNVYYPPPRKAPEP</sequence>
<feature type="compositionally biased region" description="Polar residues" evidence="7">
    <location>
        <begin position="684"/>
        <end position="710"/>
    </location>
</feature>
<feature type="compositionally biased region" description="Polar residues" evidence="7">
    <location>
        <begin position="743"/>
        <end position="752"/>
    </location>
</feature>
<keyword evidence="4" id="KW-0234">DNA repair</keyword>
<dbReference type="SUPFAM" id="SSF54768">
    <property type="entry name" value="dsRNA-binding domain-like"/>
    <property type="match status" value="1"/>
</dbReference>
<dbReference type="OrthoDB" id="206565at2759"/>
<dbReference type="Pfam" id="PF04098">
    <property type="entry name" value="Rad52_Rad22"/>
    <property type="match status" value="1"/>
</dbReference>
<keyword evidence="3" id="KW-0233">DNA recombination</keyword>
<evidence type="ECO:0000256" key="7">
    <source>
        <dbReference type="SAM" id="MobiDB-lite"/>
    </source>
</evidence>
<proteinExistence type="inferred from homology"/>
<accession>A0A1E3PJ17</accession>
<evidence type="ECO:0000256" key="6">
    <source>
        <dbReference type="ARBA" id="ARBA00041062"/>
    </source>
</evidence>
<evidence type="ECO:0000256" key="4">
    <source>
        <dbReference type="ARBA" id="ARBA00023204"/>
    </source>
</evidence>
<dbReference type="GO" id="GO:0000724">
    <property type="term" value="P:double-strand break repair via homologous recombination"/>
    <property type="evidence" value="ECO:0007669"/>
    <property type="project" value="UniProtKB-ARBA"/>
</dbReference>
<feature type="compositionally biased region" description="Low complexity" evidence="7">
    <location>
        <begin position="672"/>
        <end position="683"/>
    </location>
</feature>
<dbReference type="GO" id="GO:0045002">
    <property type="term" value="P:double-strand break repair via single-strand annealing"/>
    <property type="evidence" value="ECO:0007669"/>
    <property type="project" value="TreeGrafter"/>
</dbReference>
<keyword evidence="9" id="KW-1185">Reference proteome</keyword>
<reference evidence="8 9" key="1">
    <citation type="journal article" date="2016" name="Proc. Natl. Acad. Sci. U.S.A.">
        <title>Comparative genomics of biotechnologically important yeasts.</title>
        <authorList>
            <person name="Riley R."/>
            <person name="Haridas S."/>
            <person name="Wolfe K.H."/>
            <person name="Lopes M.R."/>
            <person name="Hittinger C.T."/>
            <person name="Goeker M."/>
            <person name="Salamov A.A."/>
            <person name="Wisecaver J.H."/>
            <person name="Long T.M."/>
            <person name="Calvey C.H."/>
            <person name="Aerts A.L."/>
            <person name="Barry K.W."/>
            <person name="Choi C."/>
            <person name="Clum A."/>
            <person name="Coughlan A.Y."/>
            <person name="Deshpande S."/>
            <person name="Douglass A.P."/>
            <person name="Hanson S.J."/>
            <person name="Klenk H.-P."/>
            <person name="LaButti K.M."/>
            <person name="Lapidus A."/>
            <person name="Lindquist E.A."/>
            <person name="Lipzen A.M."/>
            <person name="Meier-Kolthoff J.P."/>
            <person name="Ohm R.A."/>
            <person name="Otillar R.P."/>
            <person name="Pangilinan J.L."/>
            <person name="Peng Y."/>
            <person name="Rokas A."/>
            <person name="Rosa C.A."/>
            <person name="Scheuner C."/>
            <person name="Sibirny A.A."/>
            <person name="Slot J.C."/>
            <person name="Stielow J.B."/>
            <person name="Sun H."/>
            <person name="Kurtzman C.P."/>
            <person name="Blackwell M."/>
            <person name="Grigoriev I.V."/>
            <person name="Jeffries T.W."/>
        </authorList>
    </citation>
    <scope>NUCLEOTIDE SEQUENCE [LARGE SCALE GENOMIC DNA]</scope>
    <source>
        <strain evidence="8 9">DSM 6958</strain>
    </source>
</reference>
<dbReference type="InterPro" id="IPR042525">
    <property type="entry name" value="Rad52_Rad59_Rad22_sf"/>
</dbReference>
<dbReference type="InterPro" id="IPR041247">
    <property type="entry name" value="Rad52_fam"/>
</dbReference>
<dbReference type="PANTHER" id="PTHR12132:SF1">
    <property type="entry name" value="DNA REPAIR PROTEIN RAD52 HOMOLOG"/>
    <property type="match status" value="1"/>
</dbReference>
<feature type="compositionally biased region" description="Polar residues" evidence="7">
    <location>
        <begin position="322"/>
        <end position="344"/>
    </location>
</feature>
<dbReference type="Proteomes" id="UP000095009">
    <property type="component" value="Unassembled WGS sequence"/>
</dbReference>
<dbReference type="GO" id="GO:0003697">
    <property type="term" value="F:single-stranded DNA binding"/>
    <property type="evidence" value="ECO:0007669"/>
    <property type="project" value="UniProtKB-ARBA"/>
</dbReference>
<dbReference type="STRING" id="857566.A0A1E3PJ17"/>
<feature type="region of interest" description="Disordered" evidence="7">
    <location>
        <begin position="726"/>
        <end position="773"/>
    </location>
</feature>
<evidence type="ECO:0000313" key="9">
    <source>
        <dbReference type="Proteomes" id="UP000095009"/>
    </source>
</evidence>
<comment type="function">
    <text evidence="5">Involved in DNA double-strand break (DSB) repair and recombination. Promotes the annealing of complementary single-stranded DNA and by stimulation of the RAD51 recombinase.</text>
</comment>
<keyword evidence="2" id="KW-0227">DNA damage</keyword>
<evidence type="ECO:0000256" key="5">
    <source>
        <dbReference type="ARBA" id="ARBA00037138"/>
    </source>
</evidence>
<evidence type="ECO:0000256" key="2">
    <source>
        <dbReference type="ARBA" id="ARBA00022763"/>
    </source>
</evidence>
<dbReference type="InterPro" id="IPR007232">
    <property type="entry name" value="Rad52_Rad59_Rad22"/>
</dbReference>
<name>A0A1E3PJ17_9ASCO</name>
<evidence type="ECO:0000256" key="3">
    <source>
        <dbReference type="ARBA" id="ARBA00023172"/>
    </source>
</evidence>
<protein>
    <recommendedName>
        <fullName evidence="6">DNA repair and recombination protein RAD52</fullName>
    </recommendedName>
</protein>
<dbReference type="PANTHER" id="PTHR12132">
    <property type="entry name" value="DNA REPAIR AND RECOMBINATION PROTEIN RAD52, RAD59"/>
    <property type="match status" value="1"/>
</dbReference>
<feature type="compositionally biased region" description="Basic and acidic residues" evidence="7">
    <location>
        <begin position="490"/>
        <end position="510"/>
    </location>
</feature>
<dbReference type="Gene3D" id="3.30.390.80">
    <property type="entry name" value="DNA repair protein Rad52/59/22"/>
    <property type="match status" value="1"/>
</dbReference>
<feature type="region of interest" description="Disordered" evidence="7">
    <location>
        <begin position="672"/>
        <end position="710"/>
    </location>
</feature>
<feature type="region of interest" description="Disordered" evidence="7">
    <location>
        <begin position="404"/>
        <end position="510"/>
    </location>
</feature>
<feature type="compositionally biased region" description="Low complexity" evidence="7">
    <location>
        <begin position="289"/>
        <end position="311"/>
    </location>
</feature>
<feature type="region of interest" description="Disordered" evidence="7">
    <location>
        <begin position="279"/>
        <end position="371"/>
    </location>
</feature>
<organism evidence="8 9">
    <name type="scientific">Nadsonia fulvescens var. elongata DSM 6958</name>
    <dbReference type="NCBI Taxonomy" id="857566"/>
    <lineage>
        <taxon>Eukaryota</taxon>
        <taxon>Fungi</taxon>
        <taxon>Dikarya</taxon>
        <taxon>Ascomycota</taxon>
        <taxon>Saccharomycotina</taxon>
        <taxon>Dipodascomycetes</taxon>
        <taxon>Dipodascales</taxon>
        <taxon>Dipodascales incertae sedis</taxon>
        <taxon>Nadsonia</taxon>
    </lineage>
</organism>
<feature type="compositionally biased region" description="Low complexity" evidence="7">
    <location>
        <begin position="418"/>
        <end position="428"/>
    </location>
</feature>
<dbReference type="EMBL" id="KV454410">
    <property type="protein sequence ID" value="ODQ64847.1"/>
    <property type="molecule type" value="Genomic_DNA"/>
</dbReference>